<organism evidence="1 2">
    <name type="scientific">Piedraia hortae CBS 480.64</name>
    <dbReference type="NCBI Taxonomy" id="1314780"/>
    <lineage>
        <taxon>Eukaryota</taxon>
        <taxon>Fungi</taxon>
        <taxon>Dikarya</taxon>
        <taxon>Ascomycota</taxon>
        <taxon>Pezizomycotina</taxon>
        <taxon>Dothideomycetes</taxon>
        <taxon>Dothideomycetidae</taxon>
        <taxon>Capnodiales</taxon>
        <taxon>Piedraiaceae</taxon>
        <taxon>Piedraia</taxon>
    </lineage>
</organism>
<gene>
    <name evidence="1" type="ORF">K470DRAFT_266201</name>
</gene>
<dbReference type="Proteomes" id="UP000799421">
    <property type="component" value="Unassembled WGS sequence"/>
</dbReference>
<dbReference type="EMBL" id="MU006014">
    <property type="protein sequence ID" value="KAF2858251.1"/>
    <property type="molecule type" value="Genomic_DNA"/>
</dbReference>
<proteinExistence type="predicted"/>
<keyword evidence="2" id="KW-1185">Reference proteome</keyword>
<name>A0A6A7BSM6_9PEZI</name>
<protein>
    <recommendedName>
        <fullName evidence="3">Protein kinase domain-containing protein</fullName>
    </recommendedName>
</protein>
<accession>A0A6A7BSM6</accession>
<evidence type="ECO:0000313" key="1">
    <source>
        <dbReference type="EMBL" id="KAF2858251.1"/>
    </source>
</evidence>
<evidence type="ECO:0008006" key="3">
    <source>
        <dbReference type="Google" id="ProtNLM"/>
    </source>
</evidence>
<reference evidence="1" key="1">
    <citation type="journal article" date="2020" name="Stud. Mycol.">
        <title>101 Dothideomycetes genomes: a test case for predicting lifestyles and emergence of pathogens.</title>
        <authorList>
            <person name="Haridas S."/>
            <person name="Albert R."/>
            <person name="Binder M."/>
            <person name="Bloem J."/>
            <person name="Labutti K."/>
            <person name="Salamov A."/>
            <person name="Andreopoulos B."/>
            <person name="Baker S."/>
            <person name="Barry K."/>
            <person name="Bills G."/>
            <person name="Bluhm B."/>
            <person name="Cannon C."/>
            <person name="Castanera R."/>
            <person name="Culley D."/>
            <person name="Daum C."/>
            <person name="Ezra D."/>
            <person name="Gonzalez J."/>
            <person name="Henrissat B."/>
            <person name="Kuo A."/>
            <person name="Liang C."/>
            <person name="Lipzen A."/>
            <person name="Lutzoni F."/>
            <person name="Magnuson J."/>
            <person name="Mondo S."/>
            <person name="Nolan M."/>
            <person name="Ohm R."/>
            <person name="Pangilinan J."/>
            <person name="Park H.-J."/>
            <person name="Ramirez L."/>
            <person name="Alfaro M."/>
            <person name="Sun H."/>
            <person name="Tritt A."/>
            <person name="Yoshinaga Y."/>
            <person name="Zwiers L.-H."/>
            <person name="Turgeon B."/>
            <person name="Goodwin S."/>
            <person name="Spatafora J."/>
            <person name="Crous P."/>
            <person name="Grigoriev I."/>
        </authorList>
    </citation>
    <scope>NUCLEOTIDE SEQUENCE</scope>
    <source>
        <strain evidence="1">CBS 480.64</strain>
    </source>
</reference>
<dbReference type="AlphaFoldDB" id="A0A6A7BSM6"/>
<sequence length="146" mass="16571">MMKLAHVWLVAAQLTKRRDRVTHLEGAQSQWYVNVPRSTRGRSGSIVQCAERDDPYGFKLFVRRCAPFSEFVLFEEFHLIESQTRIEHRAVFEGLDILAPTGQWSIKPIAGIIKALKVQHLGDTGFEKARGPSAYLAGREKMTAML</sequence>
<evidence type="ECO:0000313" key="2">
    <source>
        <dbReference type="Proteomes" id="UP000799421"/>
    </source>
</evidence>